<dbReference type="Gene3D" id="3.30.1780.10">
    <property type="entry name" value="ornithine cyclodeaminase, domain 1"/>
    <property type="match status" value="1"/>
</dbReference>
<comment type="similarity">
    <text evidence="1">Belongs to the ornithine cyclodeaminase/mu-crystallin family.</text>
</comment>
<dbReference type="GO" id="GO:0005737">
    <property type="term" value="C:cytoplasm"/>
    <property type="evidence" value="ECO:0007669"/>
    <property type="project" value="TreeGrafter"/>
</dbReference>
<name>A0A2P7Q096_9FIRM</name>
<dbReference type="GO" id="GO:0016491">
    <property type="term" value="F:oxidoreductase activity"/>
    <property type="evidence" value="ECO:0007669"/>
    <property type="project" value="UniProtKB-ARBA"/>
</dbReference>
<gene>
    <name evidence="2" type="ORF">UF10_05505</name>
</gene>
<organism evidence="2 3">
    <name type="scientific">Peptostreptococcus russellii</name>
    <dbReference type="NCBI Taxonomy" id="215200"/>
    <lineage>
        <taxon>Bacteria</taxon>
        <taxon>Bacillati</taxon>
        <taxon>Bacillota</taxon>
        <taxon>Clostridia</taxon>
        <taxon>Peptostreptococcales</taxon>
        <taxon>Peptostreptococcaceae</taxon>
        <taxon>Peptostreptococcus</taxon>
    </lineage>
</organism>
<dbReference type="FunFam" id="3.40.50.720:FF:000311">
    <property type="entry name" value="Ornithine cyclodeaminase"/>
    <property type="match status" value="1"/>
</dbReference>
<dbReference type="Proteomes" id="UP000241434">
    <property type="component" value="Unassembled WGS sequence"/>
</dbReference>
<dbReference type="Gene3D" id="3.40.50.720">
    <property type="entry name" value="NAD(P)-binding Rossmann-like Domain"/>
    <property type="match status" value="1"/>
</dbReference>
<dbReference type="OrthoDB" id="9792005at2"/>
<dbReference type="Pfam" id="PF02423">
    <property type="entry name" value="OCD_Mu_crystall"/>
    <property type="match status" value="1"/>
</dbReference>
<protein>
    <submittedName>
        <fullName evidence="2">Ornithine cyclodeaminase</fullName>
    </submittedName>
</protein>
<sequence length="327" mass="35072">MLLLNREDIKRIFTMRDAIEADKLAYSIFSKGKCLSPLRTNFASGNENGNILFMPGYAADIGVAGLKIVSVFPDNSKYDLPVTPGTVLLVDDKTGVVTSVLDGTYITEVRTGAASGAAIDLLAREGSETAALIGTGGQAESQFDAIIAACDTVKTVKVFSRTQEKREAFAKKMQDKYSGKVEVVASSSADEAVTDSDIIVLVTTSKNAIINGDKLKKGALVCGVGSYMPTMHEIDEKTLIRADKIYFDSKDAVLSEAGCIITPLKEGKISEDKFTGDLGDMINGNIVSRENDDEIIVFKSVGISTQDLVTGKAIYDKAIENKVGYEF</sequence>
<keyword evidence="3" id="KW-1185">Reference proteome</keyword>
<dbReference type="EMBL" id="JYGE01000004">
    <property type="protein sequence ID" value="PSJ31384.1"/>
    <property type="molecule type" value="Genomic_DNA"/>
</dbReference>
<reference evidence="2" key="1">
    <citation type="thesis" date="2015" institute="Rutgers" country="The State University of New Jersey, 14 College Farm Rd., New Brunswick, NJ, USA">
        <title>Ammonia toxicity in bacteria and its implications for treatment of and resource recovery from highly nitrogenous organic wastes.</title>
        <authorList>
            <person name="Luther A.K."/>
        </authorList>
    </citation>
    <scope>NUCLEOTIDE SEQUENCE</scope>
    <source>
        <strain evidence="2">RT-10B</strain>
    </source>
</reference>
<evidence type="ECO:0000256" key="1">
    <source>
        <dbReference type="ARBA" id="ARBA00008903"/>
    </source>
</evidence>
<dbReference type="SUPFAM" id="SSF51735">
    <property type="entry name" value="NAD(P)-binding Rossmann-fold domains"/>
    <property type="match status" value="1"/>
</dbReference>
<dbReference type="InterPro" id="IPR036291">
    <property type="entry name" value="NAD(P)-bd_dom_sf"/>
</dbReference>
<comment type="caution">
    <text evidence="2">The sequence shown here is derived from an EMBL/GenBank/DDBJ whole genome shotgun (WGS) entry which is preliminary data.</text>
</comment>
<dbReference type="PANTHER" id="PTHR13812">
    <property type="entry name" value="KETIMINE REDUCTASE MU-CRYSTALLIN"/>
    <property type="match status" value="1"/>
</dbReference>
<dbReference type="AlphaFoldDB" id="A0A2P7Q096"/>
<dbReference type="GO" id="GO:0019752">
    <property type="term" value="P:carboxylic acid metabolic process"/>
    <property type="evidence" value="ECO:0007669"/>
    <property type="project" value="UniProtKB-ARBA"/>
</dbReference>
<dbReference type="InterPro" id="IPR023401">
    <property type="entry name" value="ODC_N"/>
</dbReference>
<dbReference type="RefSeq" id="WP_106776841.1">
    <property type="nucleotide sequence ID" value="NZ_JYGE01000004.1"/>
</dbReference>
<evidence type="ECO:0000313" key="2">
    <source>
        <dbReference type="EMBL" id="PSJ31384.1"/>
    </source>
</evidence>
<dbReference type="PIRSF" id="PIRSF001439">
    <property type="entry name" value="CryM"/>
    <property type="match status" value="1"/>
</dbReference>
<accession>A0A2P7Q096</accession>
<proteinExistence type="inferred from homology"/>
<dbReference type="PANTHER" id="PTHR13812:SF19">
    <property type="entry name" value="KETIMINE REDUCTASE MU-CRYSTALLIN"/>
    <property type="match status" value="1"/>
</dbReference>
<dbReference type="InterPro" id="IPR003462">
    <property type="entry name" value="ODC_Mu_crystall"/>
</dbReference>
<evidence type="ECO:0000313" key="3">
    <source>
        <dbReference type="Proteomes" id="UP000241434"/>
    </source>
</evidence>